<dbReference type="SMART" id="SM00358">
    <property type="entry name" value="DSRM"/>
    <property type="match status" value="3"/>
</dbReference>
<dbReference type="PANTHER" id="PTHR46031">
    <property type="match status" value="1"/>
</dbReference>
<keyword evidence="1" id="KW-0677">Repeat</keyword>
<dbReference type="Pfam" id="PF00035">
    <property type="entry name" value="dsrm"/>
    <property type="match status" value="3"/>
</dbReference>
<organism evidence="6 7">
    <name type="scientific">Vitis vinifera</name>
    <name type="common">Grape</name>
    <dbReference type="NCBI Taxonomy" id="29760"/>
    <lineage>
        <taxon>Eukaryota</taxon>
        <taxon>Viridiplantae</taxon>
        <taxon>Streptophyta</taxon>
        <taxon>Embryophyta</taxon>
        <taxon>Tracheophyta</taxon>
        <taxon>Spermatophyta</taxon>
        <taxon>Magnoliopsida</taxon>
        <taxon>eudicotyledons</taxon>
        <taxon>Gunneridae</taxon>
        <taxon>Pentapetalae</taxon>
        <taxon>rosids</taxon>
        <taxon>Vitales</taxon>
        <taxon>Vitaceae</taxon>
        <taxon>Viteae</taxon>
        <taxon>Vitis</taxon>
    </lineage>
</organism>
<dbReference type="InterPro" id="IPR014720">
    <property type="entry name" value="dsRBD_dom"/>
</dbReference>
<dbReference type="PANTHER" id="PTHR46031:SF31">
    <property type="entry name" value="DOUBLE-STRANDED RNA-BINDING PROTEIN 1-LIKE"/>
    <property type="match status" value="1"/>
</dbReference>
<accession>A0A438CYY8</accession>
<sequence length="589" mass="64672">MYKAKLQELSQQKRWGLPRYTAMKDGPDHLPHFKASVYVNGLSFHSPTISTSSKQAHNQAAKLAFLHFASSSAETMAEGQNTEEAIQSFESHSSALAVTNCSLKPMAHQDARDSNIGKKYRSTEIHSHALAVKDAPRDEKPKTGETNHSTETHSHGSSVSNDLQYQYKSQLQNYARSKNLDAPLYSSKCDGPHHAFRFKATVTIDGHTFGSPEFFNTLKKAEHAAAKDDSGFYKNVLLELAQKELFCIPKYETVKCGPSHMPTFFSTVKVDGEIFHGKAGRSKKQAEMKAAKAAYTAFKDRASRRIAEFTSPDSPADTVLKSSAASVQVTTVDSQQNLKPQLPLLSSSTIDYEEHAEETKVALRPSAEFTFPDSPAGEAFNSSASTNQVISVDSEKYVIPGCSLLSSLPVSYEEHAKENKDEVQEVDSAEISSAIANATAQDTRSSLLVLDIDKMNTKGNSTACSESVPVAPKEDSVSMMAPLDLSASSTEMTTRKMSHLLCGRVRVYPCFPDVSFPKGITVLPIREDKWVAVSLEFPNEKAVLDRTSSESLPKRKGYESKSKAKKEGQQQNNFSVDVVCSFVVIHEWG</sequence>
<evidence type="ECO:0000313" key="7">
    <source>
        <dbReference type="Proteomes" id="UP000288805"/>
    </source>
</evidence>
<proteinExistence type="predicted"/>
<evidence type="ECO:0000259" key="5">
    <source>
        <dbReference type="PROSITE" id="PS50137"/>
    </source>
</evidence>
<name>A0A438CYY8_VITVI</name>
<evidence type="ECO:0000313" key="6">
    <source>
        <dbReference type="EMBL" id="RVW28414.1"/>
    </source>
</evidence>
<evidence type="ECO:0000256" key="2">
    <source>
        <dbReference type="ARBA" id="ARBA00022884"/>
    </source>
</evidence>
<feature type="compositionally biased region" description="Basic and acidic residues" evidence="4">
    <location>
        <begin position="109"/>
        <end position="127"/>
    </location>
</feature>
<dbReference type="AlphaFoldDB" id="A0A438CYY8"/>
<dbReference type="Proteomes" id="UP000288805">
    <property type="component" value="Unassembled WGS sequence"/>
</dbReference>
<feature type="domain" description="DRBM" evidence="5">
    <location>
        <begin position="1"/>
        <end position="70"/>
    </location>
</feature>
<comment type="caution">
    <text evidence="6">The sequence shown here is derived from an EMBL/GenBank/DDBJ whole genome shotgun (WGS) entry which is preliminary data.</text>
</comment>
<feature type="region of interest" description="Disordered" evidence="4">
    <location>
        <begin position="546"/>
        <end position="571"/>
    </location>
</feature>
<protein>
    <submittedName>
        <fullName evidence="6">Double-stranded RNA-binding protein 4</fullName>
    </submittedName>
</protein>
<reference evidence="6 7" key="1">
    <citation type="journal article" date="2018" name="PLoS Genet.">
        <title>Population sequencing reveals clonal diversity and ancestral inbreeding in the grapevine cultivar Chardonnay.</title>
        <authorList>
            <person name="Roach M.J."/>
            <person name="Johnson D.L."/>
            <person name="Bohlmann J."/>
            <person name="van Vuuren H.J."/>
            <person name="Jones S.J."/>
            <person name="Pretorius I.S."/>
            <person name="Schmidt S.A."/>
            <person name="Borneman A.R."/>
        </authorList>
    </citation>
    <scope>NUCLEOTIDE SEQUENCE [LARGE SCALE GENOMIC DNA]</scope>
    <source>
        <strain evidence="7">cv. Chardonnay</strain>
        <tissue evidence="6">Leaf</tissue>
    </source>
</reference>
<dbReference type="PROSITE" id="PS50137">
    <property type="entry name" value="DS_RBD"/>
    <property type="match status" value="3"/>
</dbReference>
<feature type="domain" description="DRBM" evidence="5">
    <location>
        <begin position="166"/>
        <end position="228"/>
    </location>
</feature>
<dbReference type="Gene3D" id="3.30.160.20">
    <property type="match status" value="3"/>
</dbReference>
<feature type="region of interest" description="Disordered" evidence="4">
    <location>
        <begin position="109"/>
        <end position="161"/>
    </location>
</feature>
<keyword evidence="2 3" id="KW-0694">RNA-binding</keyword>
<evidence type="ECO:0000256" key="1">
    <source>
        <dbReference type="ARBA" id="ARBA00022737"/>
    </source>
</evidence>
<gene>
    <name evidence="6" type="primary">DBR4_1</name>
    <name evidence="6" type="ORF">CK203_106392</name>
</gene>
<feature type="domain" description="DRBM" evidence="5">
    <location>
        <begin position="232"/>
        <end position="300"/>
    </location>
</feature>
<feature type="compositionally biased region" description="Basic and acidic residues" evidence="4">
    <location>
        <begin position="546"/>
        <end position="568"/>
    </location>
</feature>
<evidence type="ECO:0000256" key="4">
    <source>
        <dbReference type="SAM" id="MobiDB-lite"/>
    </source>
</evidence>
<evidence type="ECO:0000256" key="3">
    <source>
        <dbReference type="PROSITE-ProRule" id="PRU00266"/>
    </source>
</evidence>
<dbReference type="GO" id="GO:0003723">
    <property type="term" value="F:RNA binding"/>
    <property type="evidence" value="ECO:0007669"/>
    <property type="project" value="UniProtKB-UniRule"/>
</dbReference>
<dbReference type="SUPFAM" id="SSF54768">
    <property type="entry name" value="dsRNA-binding domain-like"/>
    <property type="match status" value="3"/>
</dbReference>
<dbReference type="EMBL" id="QGNW01001897">
    <property type="protein sequence ID" value="RVW28414.1"/>
    <property type="molecule type" value="Genomic_DNA"/>
</dbReference>
<feature type="compositionally biased region" description="Basic and acidic residues" evidence="4">
    <location>
        <begin position="134"/>
        <end position="154"/>
    </location>
</feature>